<gene>
    <name evidence="2" type="ORF">PIB30_016263</name>
</gene>
<evidence type="ECO:0000313" key="2">
    <source>
        <dbReference type="EMBL" id="MED6205280.1"/>
    </source>
</evidence>
<organism evidence="2 3">
    <name type="scientific">Stylosanthes scabra</name>
    <dbReference type="NCBI Taxonomy" id="79078"/>
    <lineage>
        <taxon>Eukaryota</taxon>
        <taxon>Viridiplantae</taxon>
        <taxon>Streptophyta</taxon>
        <taxon>Embryophyta</taxon>
        <taxon>Tracheophyta</taxon>
        <taxon>Spermatophyta</taxon>
        <taxon>Magnoliopsida</taxon>
        <taxon>eudicotyledons</taxon>
        <taxon>Gunneridae</taxon>
        <taxon>Pentapetalae</taxon>
        <taxon>rosids</taxon>
        <taxon>fabids</taxon>
        <taxon>Fabales</taxon>
        <taxon>Fabaceae</taxon>
        <taxon>Papilionoideae</taxon>
        <taxon>50 kb inversion clade</taxon>
        <taxon>dalbergioids sensu lato</taxon>
        <taxon>Dalbergieae</taxon>
        <taxon>Pterocarpus clade</taxon>
        <taxon>Stylosanthes</taxon>
    </lineage>
</organism>
<proteinExistence type="predicted"/>
<keyword evidence="3" id="KW-1185">Reference proteome</keyword>
<name>A0ABU6Y7M5_9FABA</name>
<accession>A0ABU6Y7M5</accession>
<sequence>MIRKFLNLTRLRISAYKKASLLTLFSFYYLLPNVSSQPSQMAPRKDKAPQLPTYFSKRLAALRARQARDEAGPSNAAPHIDEVIKISSDSDSEQVPEYLSGEGAGIEEEEEVPEYVPREGALIEVLQPLNQEEPEDIPYDGPLHDLEDEIMEE</sequence>
<dbReference type="EMBL" id="JASCZI010241701">
    <property type="protein sequence ID" value="MED6205280.1"/>
    <property type="molecule type" value="Genomic_DNA"/>
</dbReference>
<protein>
    <submittedName>
        <fullName evidence="2">Uncharacterized protein</fullName>
    </submittedName>
</protein>
<dbReference type="Proteomes" id="UP001341840">
    <property type="component" value="Unassembled WGS sequence"/>
</dbReference>
<feature type="region of interest" description="Disordered" evidence="1">
    <location>
        <begin position="64"/>
        <end position="114"/>
    </location>
</feature>
<feature type="region of interest" description="Disordered" evidence="1">
    <location>
        <begin position="130"/>
        <end position="153"/>
    </location>
</feature>
<reference evidence="2 3" key="1">
    <citation type="journal article" date="2023" name="Plants (Basel)">
        <title>Bridging the Gap: Combining Genomics and Transcriptomics Approaches to Understand Stylosanthes scabra, an Orphan Legume from the Brazilian Caatinga.</title>
        <authorList>
            <person name="Ferreira-Neto J.R.C."/>
            <person name="da Silva M.D."/>
            <person name="Binneck E."/>
            <person name="de Melo N.F."/>
            <person name="da Silva R.H."/>
            <person name="de Melo A.L.T.M."/>
            <person name="Pandolfi V."/>
            <person name="Bustamante F.O."/>
            <person name="Brasileiro-Vidal A.C."/>
            <person name="Benko-Iseppon A.M."/>
        </authorList>
    </citation>
    <scope>NUCLEOTIDE SEQUENCE [LARGE SCALE GENOMIC DNA]</scope>
    <source>
        <tissue evidence="2">Leaves</tissue>
    </source>
</reference>
<evidence type="ECO:0000256" key="1">
    <source>
        <dbReference type="SAM" id="MobiDB-lite"/>
    </source>
</evidence>
<comment type="caution">
    <text evidence="2">The sequence shown here is derived from an EMBL/GenBank/DDBJ whole genome shotgun (WGS) entry which is preliminary data.</text>
</comment>
<evidence type="ECO:0000313" key="3">
    <source>
        <dbReference type="Proteomes" id="UP001341840"/>
    </source>
</evidence>